<organism evidence="1 2">
    <name type="scientific">Dyella psychrodurans</name>
    <dbReference type="NCBI Taxonomy" id="1927960"/>
    <lineage>
        <taxon>Bacteria</taxon>
        <taxon>Pseudomonadati</taxon>
        <taxon>Pseudomonadota</taxon>
        <taxon>Gammaproteobacteria</taxon>
        <taxon>Lysobacterales</taxon>
        <taxon>Rhodanobacteraceae</taxon>
        <taxon>Dyella</taxon>
    </lineage>
</organism>
<evidence type="ECO:0000313" key="1">
    <source>
        <dbReference type="EMBL" id="RDS81951.1"/>
    </source>
</evidence>
<name>A0A370X109_9GAMM</name>
<dbReference type="OrthoDB" id="5958009at2"/>
<dbReference type="AlphaFoldDB" id="A0A370X109"/>
<dbReference type="RefSeq" id="WP_115479106.1">
    <property type="nucleotide sequence ID" value="NZ_QRBF01000006.1"/>
</dbReference>
<proteinExistence type="predicted"/>
<reference evidence="1 2" key="1">
    <citation type="submission" date="2018-07" db="EMBL/GenBank/DDBJ databases">
        <title>Dyella monticola sp. nov. and Dyella psychrodurans sp. nov. isolated from monsoon evergreen broad-leaved forest soil of Dinghu Mountain, China.</title>
        <authorList>
            <person name="Gao Z."/>
            <person name="Qiu L."/>
        </authorList>
    </citation>
    <scope>NUCLEOTIDE SEQUENCE [LARGE SCALE GENOMIC DNA]</scope>
    <source>
        <strain evidence="1 2">4MSK11</strain>
    </source>
</reference>
<protein>
    <submittedName>
        <fullName evidence="1">Zf-HC2 domain-containing protein</fullName>
    </submittedName>
</protein>
<sequence length="211" mass="23124">MSYPMDTGQDCLRAWEAMPWVLQESATQEQSQWLDRHLVHCASCRAEFEQQNRLRLALSLPTEIHIDANAGLKRLMDRIDAPVREETPHRLRSGSWLTRGLVAAVMVQAIAIGALSMKFWSAGEAPAYRTLSEESAPVAAGSIRVVPDASMTLTDWNALLHSLRLQVVGGPNDMGAYTVAPANSTVTTQQALKQLRAARGIRLAEPIVGTP</sequence>
<accession>A0A370X109</accession>
<keyword evidence="2" id="KW-1185">Reference proteome</keyword>
<dbReference type="Proteomes" id="UP000255334">
    <property type="component" value="Unassembled WGS sequence"/>
</dbReference>
<comment type="caution">
    <text evidence="1">The sequence shown here is derived from an EMBL/GenBank/DDBJ whole genome shotgun (WGS) entry which is preliminary data.</text>
</comment>
<dbReference type="EMBL" id="QRBF01000006">
    <property type="protein sequence ID" value="RDS81951.1"/>
    <property type="molecule type" value="Genomic_DNA"/>
</dbReference>
<gene>
    <name evidence="1" type="ORF">DWU99_16170</name>
</gene>
<evidence type="ECO:0000313" key="2">
    <source>
        <dbReference type="Proteomes" id="UP000255334"/>
    </source>
</evidence>